<evidence type="ECO:0000313" key="1">
    <source>
        <dbReference type="EMBL" id="MCD9646830.1"/>
    </source>
</evidence>
<feature type="non-terminal residue" evidence="1">
    <location>
        <position position="1"/>
    </location>
</feature>
<dbReference type="EMBL" id="JACEIK010004932">
    <property type="protein sequence ID" value="MCD9646830.1"/>
    <property type="molecule type" value="Genomic_DNA"/>
</dbReference>
<accession>A0ABS8VLN9</accession>
<organism evidence="1 2">
    <name type="scientific">Datura stramonium</name>
    <name type="common">Jimsonweed</name>
    <name type="synonym">Common thornapple</name>
    <dbReference type="NCBI Taxonomy" id="4076"/>
    <lineage>
        <taxon>Eukaryota</taxon>
        <taxon>Viridiplantae</taxon>
        <taxon>Streptophyta</taxon>
        <taxon>Embryophyta</taxon>
        <taxon>Tracheophyta</taxon>
        <taxon>Spermatophyta</taxon>
        <taxon>Magnoliopsida</taxon>
        <taxon>eudicotyledons</taxon>
        <taxon>Gunneridae</taxon>
        <taxon>Pentapetalae</taxon>
        <taxon>asterids</taxon>
        <taxon>lamiids</taxon>
        <taxon>Solanales</taxon>
        <taxon>Solanaceae</taxon>
        <taxon>Solanoideae</taxon>
        <taxon>Datureae</taxon>
        <taxon>Datura</taxon>
    </lineage>
</organism>
<comment type="caution">
    <text evidence="1">The sequence shown here is derived from an EMBL/GenBank/DDBJ whole genome shotgun (WGS) entry which is preliminary data.</text>
</comment>
<dbReference type="Proteomes" id="UP000823775">
    <property type="component" value="Unassembled WGS sequence"/>
</dbReference>
<keyword evidence="2" id="KW-1185">Reference proteome</keyword>
<reference evidence="1 2" key="1">
    <citation type="journal article" date="2021" name="BMC Genomics">
        <title>Datura genome reveals duplications of psychoactive alkaloid biosynthetic genes and high mutation rate following tissue culture.</title>
        <authorList>
            <person name="Rajewski A."/>
            <person name="Carter-House D."/>
            <person name="Stajich J."/>
            <person name="Litt A."/>
        </authorList>
    </citation>
    <scope>NUCLEOTIDE SEQUENCE [LARGE SCALE GENOMIC DNA]</scope>
    <source>
        <strain evidence="1">AR-01</strain>
    </source>
</reference>
<protein>
    <submittedName>
        <fullName evidence="1">Uncharacterized protein</fullName>
    </submittedName>
</protein>
<proteinExistence type="predicted"/>
<name>A0ABS8VLN9_DATST</name>
<evidence type="ECO:0000313" key="2">
    <source>
        <dbReference type="Proteomes" id="UP000823775"/>
    </source>
</evidence>
<gene>
    <name evidence="1" type="ORF">HAX54_037026</name>
</gene>
<sequence length="183" mass="21113">HHAQPPMNLVGPQPTRSLELYVPSLRRFDRLEDTKARLEWSASATKIANSRANLKPYKVRLFVERTTPRDTRKKPMEDGNEKNLRGSWEKIQILEYNDATTETTCAIPNAQSSSNEALTTPDGLVRQSSFVDKFWTYEPSFMAMCFKLKEGSWSTLMSRWMKERSRPKSSCIELQRGDSDVLH</sequence>